<comment type="caution">
    <text evidence="1">The sequence shown here is derived from an EMBL/GenBank/DDBJ whole genome shotgun (WGS) entry which is preliminary data.</text>
</comment>
<accession>A0ABN1W311</accession>
<dbReference type="Gene3D" id="3.40.50.1820">
    <property type="entry name" value="alpha/beta hydrolase"/>
    <property type="match status" value="1"/>
</dbReference>
<organism evidence="1 2">
    <name type="scientific">Kitasatospora nipponensis</name>
    <dbReference type="NCBI Taxonomy" id="258049"/>
    <lineage>
        <taxon>Bacteria</taxon>
        <taxon>Bacillati</taxon>
        <taxon>Actinomycetota</taxon>
        <taxon>Actinomycetes</taxon>
        <taxon>Kitasatosporales</taxon>
        <taxon>Streptomycetaceae</taxon>
        <taxon>Kitasatospora</taxon>
    </lineage>
</organism>
<reference evidence="1 2" key="1">
    <citation type="journal article" date="2019" name="Int. J. Syst. Evol. Microbiol.">
        <title>The Global Catalogue of Microorganisms (GCM) 10K type strain sequencing project: providing services to taxonomists for standard genome sequencing and annotation.</title>
        <authorList>
            <consortium name="The Broad Institute Genomics Platform"/>
            <consortium name="The Broad Institute Genome Sequencing Center for Infectious Disease"/>
            <person name="Wu L."/>
            <person name="Ma J."/>
        </authorList>
    </citation>
    <scope>NUCLEOTIDE SEQUENCE [LARGE SCALE GENOMIC DNA]</scope>
    <source>
        <strain evidence="1 2">JCM 13004</strain>
    </source>
</reference>
<gene>
    <name evidence="1" type="ORF">GCM10009665_19220</name>
</gene>
<proteinExistence type="predicted"/>
<evidence type="ECO:0008006" key="3">
    <source>
        <dbReference type="Google" id="ProtNLM"/>
    </source>
</evidence>
<sequence>MAPIVLVHGIFNHVPGAAPERAAERQVANCRPRLIDNLARLAVEAPETVMAYYADLLRPDLPEHAQGAGDDADFDSLDAPGRAQAAEWLAAAGAVAPADPQNVALQPLRQMLGWLLDERGSRLTRAVRERTIRSLERTIVTSLREVEAYTTWPHRRDLVRERVAGVIRRQAPAVVIAHSLGSYVTYETLHAHPDLEVELLVTLGSPLRVPSLARRLDPALRAGRGAKPAGVGRWVNIADVGDLVAVPPKLGEVFPVDADETCDTGIGFHGLGGYLANGLLAAAVTPYIS</sequence>
<evidence type="ECO:0000313" key="2">
    <source>
        <dbReference type="Proteomes" id="UP001500037"/>
    </source>
</evidence>
<name>A0ABN1W311_9ACTN</name>
<dbReference type="Proteomes" id="UP001500037">
    <property type="component" value="Unassembled WGS sequence"/>
</dbReference>
<dbReference type="EMBL" id="BAAALF010000023">
    <property type="protein sequence ID" value="GAA1228922.1"/>
    <property type="molecule type" value="Genomic_DNA"/>
</dbReference>
<evidence type="ECO:0000313" key="1">
    <source>
        <dbReference type="EMBL" id="GAA1228922.1"/>
    </source>
</evidence>
<dbReference type="InterPro" id="IPR029058">
    <property type="entry name" value="AB_hydrolase_fold"/>
</dbReference>
<keyword evidence="2" id="KW-1185">Reference proteome</keyword>
<dbReference type="SUPFAM" id="SSF53474">
    <property type="entry name" value="alpha/beta-Hydrolases"/>
    <property type="match status" value="1"/>
</dbReference>
<protein>
    <recommendedName>
        <fullName evidence="3">Serine peptidase</fullName>
    </recommendedName>
</protein>